<dbReference type="PANTHER" id="PTHR37841:SF1">
    <property type="entry name" value="DUF3298 DOMAIN-CONTAINING PROTEIN"/>
    <property type="match status" value="1"/>
</dbReference>
<sequence>MLSAVVTGSAQKFDKSLMKQLKATYEFVGCISNGVAVVRNKAGKEGLVDSTGHLVAAPKYDYIYDRFDEDKAQAGITKNGKLKRGFINNRGRIVIPFEYDDAATSFEAGRCMVAKNNKWGLIDTLNNVILPLQYSEMISLNDGKFAVKTTAGYRIYTSRGRLLTPTLFIDLERFYNGYTWVQLKNGGVTLINRNGQQLFDPITGYRLNEVAPYFYTATNTTMGKTGLIDTLGHFVMPAIYNAIQYRNDVLVVEKNKKQGAYTLAGKELLSVAYNYIFPLSRDLYIVQQNGLSGVMNSNRETIIPLQYSNVFPLKDTLLVTVNKDTSVYVYNFRGEKLWPEAYRIGNVATNAVFACNADGSYILDLSHPANRLLLDKNCTIKTNPVYFGIPTTPGLQIISKENRYGLIDSTGRILIAPQYEQMYKIGFNPGYYAVQKNKKWGIVNFRNRIIHAIVYEQFIESKEYLKMRRKGQKDELFSFYIEEDEE</sequence>
<keyword evidence="2" id="KW-1185">Reference proteome</keyword>
<dbReference type="KEGG" id="nia:A8C56_01955"/>
<dbReference type="AlphaFoldDB" id="A0A1A9HZM2"/>
<evidence type="ECO:0000313" key="2">
    <source>
        <dbReference type="Proteomes" id="UP000077667"/>
    </source>
</evidence>
<organism evidence="1 2">
    <name type="scientific">Niabella ginsenosidivorans</name>
    <dbReference type="NCBI Taxonomy" id="1176587"/>
    <lineage>
        <taxon>Bacteria</taxon>
        <taxon>Pseudomonadati</taxon>
        <taxon>Bacteroidota</taxon>
        <taxon>Chitinophagia</taxon>
        <taxon>Chitinophagales</taxon>
        <taxon>Chitinophagaceae</taxon>
        <taxon>Niabella</taxon>
    </lineage>
</organism>
<dbReference type="Pfam" id="PF14903">
    <property type="entry name" value="WG_beta_rep"/>
    <property type="match status" value="5"/>
</dbReference>
<dbReference type="InterPro" id="IPR032774">
    <property type="entry name" value="WG_beta_rep"/>
</dbReference>
<gene>
    <name evidence="1" type="ORF">A8C56_01955</name>
</gene>
<dbReference type="EMBL" id="CP015772">
    <property type="protein sequence ID" value="ANH79901.1"/>
    <property type="molecule type" value="Genomic_DNA"/>
</dbReference>
<proteinExistence type="predicted"/>
<reference evidence="1 2" key="1">
    <citation type="submission" date="2016-05" db="EMBL/GenBank/DDBJ databases">
        <title>Niabella ginsenosidivorans BS26 whole genome sequencing.</title>
        <authorList>
            <person name="Im W.T."/>
            <person name="Siddiqi M.Z."/>
        </authorList>
    </citation>
    <scope>NUCLEOTIDE SEQUENCE [LARGE SCALE GENOMIC DNA]</scope>
    <source>
        <strain evidence="1 2">BS26</strain>
    </source>
</reference>
<protein>
    <recommendedName>
        <fullName evidence="3">WG repeat-containing protein</fullName>
    </recommendedName>
</protein>
<evidence type="ECO:0000313" key="1">
    <source>
        <dbReference type="EMBL" id="ANH79901.1"/>
    </source>
</evidence>
<name>A0A1A9HZM2_9BACT</name>
<dbReference type="PANTHER" id="PTHR37841">
    <property type="entry name" value="GLR2918 PROTEIN"/>
    <property type="match status" value="1"/>
</dbReference>
<dbReference type="Proteomes" id="UP000077667">
    <property type="component" value="Chromosome"/>
</dbReference>
<evidence type="ECO:0008006" key="3">
    <source>
        <dbReference type="Google" id="ProtNLM"/>
    </source>
</evidence>
<dbReference type="STRING" id="1176587.A8C56_01955"/>
<accession>A0A1A9HZM2</accession>